<keyword evidence="5" id="KW-0678">Repressor</keyword>
<comment type="subunit">
    <text evidence="3">Homodimer.</text>
</comment>
<evidence type="ECO:0000256" key="1">
    <source>
        <dbReference type="ARBA" id="ARBA00004496"/>
    </source>
</evidence>
<dbReference type="SUPFAM" id="SSF47979">
    <property type="entry name" value="Iron-dependent repressor protein, dimerization domain"/>
    <property type="match status" value="1"/>
</dbReference>
<dbReference type="PANTHER" id="PTHR33238">
    <property type="entry name" value="IRON (METAL) DEPENDENT REPRESSOR, DTXR FAMILY"/>
    <property type="match status" value="1"/>
</dbReference>
<accession>A0A931GDQ1</accession>
<evidence type="ECO:0000256" key="8">
    <source>
        <dbReference type="ARBA" id="ARBA00023159"/>
    </source>
</evidence>
<dbReference type="SUPFAM" id="SSF46785">
    <property type="entry name" value="Winged helix' DNA-binding domain"/>
    <property type="match status" value="1"/>
</dbReference>
<dbReference type="GO" id="GO:0046914">
    <property type="term" value="F:transition metal ion binding"/>
    <property type="evidence" value="ECO:0007669"/>
    <property type="project" value="InterPro"/>
</dbReference>
<dbReference type="Pfam" id="PF01325">
    <property type="entry name" value="Fe_dep_repress"/>
    <property type="match status" value="1"/>
</dbReference>
<evidence type="ECO:0000256" key="6">
    <source>
        <dbReference type="ARBA" id="ARBA00023015"/>
    </source>
</evidence>
<dbReference type="GO" id="GO:0003677">
    <property type="term" value="F:DNA binding"/>
    <property type="evidence" value="ECO:0007669"/>
    <property type="project" value="UniProtKB-KW"/>
</dbReference>
<dbReference type="InterPro" id="IPR050536">
    <property type="entry name" value="DtxR_MntR_Metal-Reg"/>
</dbReference>
<comment type="caution">
    <text evidence="13">The sequence shown here is derived from an EMBL/GenBank/DDBJ whole genome shotgun (WGS) entry which is preliminary data.</text>
</comment>
<evidence type="ECO:0000256" key="9">
    <source>
        <dbReference type="ARBA" id="ARBA00023163"/>
    </source>
</evidence>
<dbReference type="Gene3D" id="1.10.10.10">
    <property type="entry name" value="Winged helix-like DNA-binding domain superfamily/Winged helix DNA-binding domain"/>
    <property type="match status" value="1"/>
</dbReference>
<evidence type="ECO:0000256" key="4">
    <source>
        <dbReference type="ARBA" id="ARBA00022490"/>
    </source>
</evidence>
<dbReference type="InterPro" id="IPR001367">
    <property type="entry name" value="Fe_dep_repressor"/>
</dbReference>
<dbReference type="Pfam" id="PF02742">
    <property type="entry name" value="Fe_dep_repr_C"/>
    <property type="match status" value="1"/>
</dbReference>
<dbReference type="InterPro" id="IPR036421">
    <property type="entry name" value="Fe_dep_repressor_sf"/>
</dbReference>
<evidence type="ECO:0000313" key="13">
    <source>
        <dbReference type="EMBL" id="MBG6083673.1"/>
    </source>
</evidence>
<evidence type="ECO:0000256" key="2">
    <source>
        <dbReference type="ARBA" id="ARBA00007871"/>
    </source>
</evidence>
<dbReference type="FunFam" id="1.10.60.10:FF:000004">
    <property type="entry name" value="DtxR family transcriptional regulator"/>
    <property type="match status" value="1"/>
</dbReference>
<sequence length="212" mass="23133">MNGPDASSLKLTPSEENYLKSVYSLREWDALEVTTGALAGKLGVAPASATTMVTKLVARGLMEHPRYGAITLTPEGTRAALQVVRRHRLIETFLVEQLGYTWDQVHDEAEVLEHTVSERFIERIDALLNHPQADPHGDPIPTATGQPRLPDAVRLDRAPATEGAVVVRISDDDPELLRACAESGVVPGATLDTAQHGLPHATMRAIWVRVER</sequence>
<dbReference type="GO" id="GO:0003700">
    <property type="term" value="F:DNA-binding transcription factor activity"/>
    <property type="evidence" value="ECO:0007669"/>
    <property type="project" value="InterPro"/>
</dbReference>
<dbReference type="AlphaFoldDB" id="A0A931GDQ1"/>
<evidence type="ECO:0000259" key="12">
    <source>
        <dbReference type="PROSITE" id="PS50944"/>
    </source>
</evidence>
<dbReference type="InterPro" id="IPR036390">
    <property type="entry name" value="WH_DNA-bd_sf"/>
</dbReference>
<keyword evidence="9" id="KW-0804">Transcription</keyword>
<dbReference type="GO" id="GO:0005737">
    <property type="term" value="C:cytoplasm"/>
    <property type="evidence" value="ECO:0007669"/>
    <property type="project" value="UniProtKB-SubCell"/>
</dbReference>
<reference evidence="13" key="1">
    <citation type="submission" date="2020-11" db="EMBL/GenBank/DDBJ databases">
        <title>Sequencing the genomes of 1000 actinobacteria strains.</title>
        <authorList>
            <person name="Klenk H.-P."/>
        </authorList>
    </citation>
    <scope>NUCLEOTIDE SEQUENCE</scope>
    <source>
        <strain evidence="13">DSM 26152</strain>
    </source>
</reference>
<dbReference type="Pfam" id="PF04023">
    <property type="entry name" value="FeoA"/>
    <property type="match status" value="1"/>
</dbReference>
<keyword evidence="7" id="KW-0238">DNA-binding</keyword>
<keyword evidence="10" id="KW-0464">Manganese</keyword>
<feature type="domain" description="HTH dtxR-type" evidence="12">
    <location>
        <begin position="11"/>
        <end position="73"/>
    </location>
</feature>
<dbReference type="GO" id="GO:0046983">
    <property type="term" value="F:protein dimerization activity"/>
    <property type="evidence" value="ECO:0007669"/>
    <property type="project" value="InterPro"/>
</dbReference>
<dbReference type="EMBL" id="JADOTZ010000001">
    <property type="protein sequence ID" value="MBG6083673.1"/>
    <property type="molecule type" value="Genomic_DNA"/>
</dbReference>
<dbReference type="InterPro" id="IPR022689">
    <property type="entry name" value="Iron_dep_repressor"/>
</dbReference>
<evidence type="ECO:0000256" key="11">
    <source>
        <dbReference type="ARBA" id="ARBA00032593"/>
    </source>
</evidence>
<evidence type="ECO:0000256" key="3">
    <source>
        <dbReference type="ARBA" id="ARBA00011738"/>
    </source>
</evidence>
<dbReference type="PANTHER" id="PTHR33238:SF11">
    <property type="entry name" value="TRANSCRIPTIONAL REGULATOR MNTR"/>
    <property type="match status" value="1"/>
</dbReference>
<keyword evidence="14" id="KW-1185">Reference proteome</keyword>
<keyword evidence="6" id="KW-0805">Transcription regulation</keyword>
<dbReference type="InterPro" id="IPR007167">
    <property type="entry name" value="Fe-transptr_FeoA-like"/>
</dbReference>
<keyword evidence="4" id="KW-0963">Cytoplasm</keyword>
<comment type="similarity">
    <text evidence="2">Belongs to the DtxR/MntR family.</text>
</comment>
<organism evidence="13 14">
    <name type="scientific">Zhihengliuella flava</name>
    <dbReference type="NCBI Taxonomy" id="1285193"/>
    <lineage>
        <taxon>Bacteria</taxon>
        <taxon>Bacillati</taxon>
        <taxon>Actinomycetota</taxon>
        <taxon>Actinomycetes</taxon>
        <taxon>Micrococcales</taxon>
        <taxon>Micrococcaceae</taxon>
        <taxon>Zhihengliuella</taxon>
    </lineage>
</organism>
<gene>
    <name evidence="13" type="ORF">IW252_000440</name>
</gene>
<dbReference type="Gene3D" id="1.10.60.10">
    <property type="entry name" value="Iron dependent repressor, metal binding and dimerisation domain"/>
    <property type="match status" value="1"/>
</dbReference>
<dbReference type="PROSITE" id="PS50944">
    <property type="entry name" value="HTH_DTXR"/>
    <property type="match status" value="1"/>
</dbReference>
<evidence type="ECO:0000313" key="14">
    <source>
        <dbReference type="Proteomes" id="UP000625033"/>
    </source>
</evidence>
<evidence type="ECO:0000256" key="7">
    <source>
        <dbReference type="ARBA" id="ARBA00023125"/>
    </source>
</evidence>
<proteinExistence type="inferred from homology"/>
<dbReference type="SMART" id="SM00529">
    <property type="entry name" value="HTH_DTXR"/>
    <property type="match status" value="1"/>
</dbReference>
<evidence type="ECO:0000256" key="5">
    <source>
        <dbReference type="ARBA" id="ARBA00022491"/>
    </source>
</evidence>
<evidence type="ECO:0000256" key="10">
    <source>
        <dbReference type="ARBA" id="ARBA00023211"/>
    </source>
</evidence>
<dbReference type="Proteomes" id="UP000625033">
    <property type="component" value="Unassembled WGS sequence"/>
</dbReference>
<keyword evidence="8" id="KW-0010">Activator</keyword>
<protein>
    <recommendedName>
        <fullName evidence="11">Manganese transport regulator</fullName>
    </recommendedName>
</protein>
<dbReference type="InterPro" id="IPR036388">
    <property type="entry name" value="WH-like_DNA-bd_sf"/>
</dbReference>
<comment type="subcellular location">
    <subcellularLocation>
        <location evidence="1">Cytoplasm</location>
    </subcellularLocation>
</comment>
<dbReference type="InterPro" id="IPR022687">
    <property type="entry name" value="HTH_DTXR"/>
</dbReference>
<dbReference type="RefSeq" id="WP_196835088.1">
    <property type="nucleotide sequence ID" value="NZ_JADOTZ010000001.1"/>
</dbReference>
<dbReference type="GO" id="GO:0045892">
    <property type="term" value="P:negative regulation of DNA-templated transcription"/>
    <property type="evidence" value="ECO:0007669"/>
    <property type="project" value="TreeGrafter"/>
</dbReference>
<name>A0A931GDQ1_9MICC</name>